<dbReference type="AlphaFoldDB" id="A0A9W9JZC3"/>
<keyword evidence="3" id="KW-1185">Reference proteome</keyword>
<name>A0A9W9JZC3_9EURO</name>
<dbReference type="Proteomes" id="UP001149165">
    <property type="component" value="Unassembled WGS sequence"/>
</dbReference>
<reference evidence="2" key="1">
    <citation type="submission" date="2022-11" db="EMBL/GenBank/DDBJ databases">
        <authorList>
            <person name="Petersen C."/>
        </authorList>
    </citation>
    <scope>NUCLEOTIDE SEQUENCE</scope>
    <source>
        <strain evidence="2">IBT 30069</strain>
    </source>
</reference>
<gene>
    <name evidence="2" type="ORF">N7456_010854</name>
</gene>
<reference evidence="2" key="2">
    <citation type="journal article" date="2023" name="IMA Fungus">
        <title>Comparative genomic study of the Penicillium genus elucidates a diverse pangenome and 15 lateral gene transfer events.</title>
        <authorList>
            <person name="Petersen C."/>
            <person name="Sorensen T."/>
            <person name="Nielsen M.R."/>
            <person name="Sondergaard T.E."/>
            <person name="Sorensen J.L."/>
            <person name="Fitzpatrick D.A."/>
            <person name="Frisvad J.C."/>
            <person name="Nielsen K.L."/>
        </authorList>
    </citation>
    <scope>NUCLEOTIDE SEQUENCE</scope>
    <source>
        <strain evidence="2">IBT 30069</strain>
    </source>
</reference>
<dbReference type="EMBL" id="JAPQKH010000007">
    <property type="protein sequence ID" value="KAJ5087238.1"/>
    <property type="molecule type" value="Genomic_DNA"/>
</dbReference>
<evidence type="ECO:0000313" key="2">
    <source>
        <dbReference type="EMBL" id="KAJ5087238.1"/>
    </source>
</evidence>
<feature type="region of interest" description="Disordered" evidence="1">
    <location>
        <begin position="1"/>
        <end position="92"/>
    </location>
</feature>
<comment type="caution">
    <text evidence="2">The sequence shown here is derived from an EMBL/GenBank/DDBJ whole genome shotgun (WGS) entry which is preliminary data.</text>
</comment>
<feature type="compositionally biased region" description="Low complexity" evidence="1">
    <location>
        <begin position="67"/>
        <end position="79"/>
    </location>
</feature>
<evidence type="ECO:0000313" key="3">
    <source>
        <dbReference type="Proteomes" id="UP001149165"/>
    </source>
</evidence>
<feature type="compositionally biased region" description="Basic and acidic residues" evidence="1">
    <location>
        <begin position="43"/>
        <end position="59"/>
    </location>
</feature>
<sequence length="92" mass="10128">MSQNSFHKSHGEDTWLEKGPEFPDLEESLEQDTNHPGSLSGDDNLRNESPDDESILSREEGEEDESIISSDSSSTVSDDQPSDDDVDDESVA</sequence>
<protein>
    <submittedName>
        <fullName evidence="2">Uncharacterized protein</fullName>
    </submittedName>
</protein>
<feature type="compositionally biased region" description="Basic and acidic residues" evidence="1">
    <location>
        <begin position="9"/>
        <end position="21"/>
    </location>
</feature>
<organism evidence="2 3">
    <name type="scientific">Penicillium angulare</name>
    <dbReference type="NCBI Taxonomy" id="116970"/>
    <lineage>
        <taxon>Eukaryota</taxon>
        <taxon>Fungi</taxon>
        <taxon>Dikarya</taxon>
        <taxon>Ascomycota</taxon>
        <taxon>Pezizomycotina</taxon>
        <taxon>Eurotiomycetes</taxon>
        <taxon>Eurotiomycetidae</taxon>
        <taxon>Eurotiales</taxon>
        <taxon>Aspergillaceae</taxon>
        <taxon>Penicillium</taxon>
    </lineage>
</organism>
<evidence type="ECO:0000256" key="1">
    <source>
        <dbReference type="SAM" id="MobiDB-lite"/>
    </source>
</evidence>
<feature type="compositionally biased region" description="Acidic residues" evidence="1">
    <location>
        <begin position="80"/>
        <end position="92"/>
    </location>
</feature>
<proteinExistence type="predicted"/>
<dbReference type="OrthoDB" id="10551969at2759"/>
<accession>A0A9W9JZC3</accession>